<dbReference type="AlphaFoldDB" id="A0A6N6RF95"/>
<comment type="caution">
    <text evidence="1">The sequence shown here is derived from an EMBL/GenBank/DDBJ whole genome shotgun (WGS) entry which is preliminary data.</text>
</comment>
<dbReference type="RefSeq" id="WP_170266428.1">
    <property type="nucleotide sequence ID" value="NZ_WBVO01000007.1"/>
</dbReference>
<gene>
    <name evidence="1" type="ORF">F8C67_09715</name>
</gene>
<reference evidence="1 2" key="1">
    <citation type="submission" date="2019-09" db="EMBL/GenBank/DDBJ databases">
        <title>Genomes of family Cryomorphaceae.</title>
        <authorList>
            <person name="Bowman J.P."/>
        </authorList>
    </citation>
    <scope>NUCLEOTIDE SEQUENCE [LARGE SCALE GENOMIC DNA]</scope>
    <source>
        <strain evidence="1 2">LMG 25704</strain>
    </source>
</reference>
<proteinExistence type="predicted"/>
<accession>A0A6N6RF95</accession>
<keyword evidence="2" id="KW-1185">Reference proteome</keyword>
<protein>
    <recommendedName>
        <fullName evidence="3">Lipoprotein</fullName>
    </recommendedName>
</protein>
<sequence length="150" mass="16346">MRKTILIPLFIGIITSSCDDSGSTGEARVQQDISLKETPCDSLLAVWGSDPSGCDSLKSLPLLNRIIKECDLYGKSEAEVVQLLGAPYKRIPPKGNRIDSITFFHTSSLYLMNSRCDSQGKADLNADLEELSIMYSGGLLLDTSVGYTIH</sequence>
<dbReference type="EMBL" id="WBVO01000007">
    <property type="protein sequence ID" value="KAB2809820.1"/>
    <property type="molecule type" value="Genomic_DNA"/>
</dbReference>
<evidence type="ECO:0008006" key="3">
    <source>
        <dbReference type="Google" id="ProtNLM"/>
    </source>
</evidence>
<dbReference type="Proteomes" id="UP000468650">
    <property type="component" value="Unassembled WGS sequence"/>
</dbReference>
<evidence type="ECO:0000313" key="2">
    <source>
        <dbReference type="Proteomes" id="UP000468650"/>
    </source>
</evidence>
<name>A0A6N6RF95_9FLAO</name>
<evidence type="ECO:0000313" key="1">
    <source>
        <dbReference type="EMBL" id="KAB2809820.1"/>
    </source>
</evidence>
<organism evidence="1 2">
    <name type="scientific">Phaeocystidibacter luteus</name>
    <dbReference type="NCBI Taxonomy" id="911197"/>
    <lineage>
        <taxon>Bacteria</taxon>
        <taxon>Pseudomonadati</taxon>
        <taxon>Bacteroidota</taxon>
        <taxon>Flavobacteriia</taxon>
        <taxon>Flavobacteriales</taxon>
        <taxon>Phaeocystidibacteraceae</taxon>
        <taxon>Phaeocystidibacter</taxon>
    </lineage>
</organism>
<dbReference type="PROSITE" id="PS51257">
    <property type="entry name" value="PROKAR_LIPOPROTEIN"/>
    <property type="match status" value="1"/>
</dbReference>